<reference evidence="11" key="3">
    <citation type="submission" date="2025-09" db="UniProtKB">
        <authorList>
            <consortium name="Ensembl"/>
        </authorList>
    </citation>
    <scope>IDENTIFICATION</scope>
</reference>
<reference evidence="11" key="2">
    <citation type="submission" date="2025-08" db="UniProtKB">
        <authorList>
            <consortium name="Ensembl"/>
        </authorList>
    </citation>
    <scope>IDENTIFICATION</scope>
</reference>
<evidence type="ECO:0000256" key="8">
    <source>
        <dbReference type="SAM" id="Coils"/>
    </source>
</evidence>
<evidence type="ECO:0000256" key="2">
    <source>
        <dbReference type="ARBA" id="ARBA00022490"/>
    </source>
</evidence>
<dbReference type="GeneID" id="100472191"/>
<feature type="coiled-coil region" evidence="8">
    <location>
        <begin position="1280"/>
        <end position="1350"/>
    </location>
</feature>
<gene>
    <name evidence="11" type="primary">NIN</name>
</gene>
<accession>A0A7N5KFJ8</accession>
<feature type="coiled-coil region" evidence="8">
    <location>
        <begin position="725"/>
        <end position="898"/>
    </location>
</feature>
<dbReference type="RefSeq" id="XP_034504470.1">
    <property type="nucleotide sequence ID" value="XM_034648579.1"/>
</dbReference>
<dbReference type="SUPFAM" id="SSF58026">
    <property type="entry name" value="Delta-sleep-inducing peptide immunoreactive peptide"/>
    <property type="match status" value="1"/>
</dbReference>
<feature type="coiled-coil region" evidence="8">
    <location>
        <begin position="359"/>
        <end position="561"/>
    </location>
</feature>
<evidence type="ECO:0000256" key="9">
    <source>
        <dbReference type="SAM" id="MobiDB-lite"/>
    </source>
</evidence>
<evidence type="ECO:0000313" key="12">
    <source>
        <dbReference type="Proteomes" id="UP000008912"/>
    </source>
</evidence>
<feature type="region of interest" description="Disordered" evidence="9">
    <location>
        <begin position="121"/>
        <end position="149"/>
    </location>
</feature>
<dbReference type="Proteomes" id="UP000008912">
    <property type="component" value="Unassembled WGS sequence"/>
</dbReference>
<evidence type="ECO:0000256" key="7">
    <source>
        <dbReference type="ARBA" id="ARBA00023212"/>
    </source>
</evidence>
<feature type="compositionally biased region" description="Basic and acidic residues" evidence="9">
    <location>
        <begin position="126"/>
        <end position="149"/>
    </location>
</feature>
<dbReference type="CTD" id="51199"/>
<sequence>MDEAGQDQHEARLKELFDSFDTTGTGSLGQEELTDLCHMLSLEEVAPVLQETLLQDNLLGRVHFDQFKEALILILSRTLSNEEHFQEPDCSLEAQPKYVKGGKRYGRRSLPEFQESVEEFAEIEPLDDKARPSHTPAGDRSEHWKTQRSEEYEAEGQLRFWNPDDLNASQGGSSAPQDWIEERLQEVCEDLGITRDGHLNRKKLVSICEQYGLQNVDGEMLEEVFHNLDPDGTMSLEDFFYGLFKNGKSLTPSASTPYRQLKRHLSMQSFDESGRRTTTPSVMTSTIGFRVFSCLDDGMGYASVEKILDSWQEEGIENSQEILKALDFSLDGNVNLTELTLALENELLVTKNGIHQAALASFKAEIRHLLERVDQVVREKEKLRSDLDKAEKLKSLMASEVDDHHAAIERRNEYNLRKLDEEYKERIAALKNELRKEREQILQQVGKQRLELEQEIEKAKTEENYIRDRLALSLKENSRLENELLENAEKLAEYENLTNKLQRNLENVLAEKFGDLDPSSAEFFLQEERLTQMRNEYEQQCRVLQDQVDELQSELEEFRTQGKVLRLPLKNSLSEELDVSRGCIEPDQGLGSEECNPLNMSIEAELVIEQMKEQHHRDLCRLRLELEDKVHHYEKKLDETKVACEKEQENMKQKYENEVHVLEKQISDLKDEIAELQGQAVVLKEAQHTTICRHEDEKKQLQRKWDEEKTHLQEKLRLEHELELKASLEQAEESFNREREGLIQNGAWTEEKVRALTQELEQFHQEQLKSLMEKHTLEKEELRKELLEKHQRELQEGRYESEKLQEENSILRNEITTLNEEDSISNLKLGKLNGSQEEMWQKIVTVKQEKAAVQKMVENLKKQISELKTKNQELDLENTELSQKNSQNEKQLQELSHHVAGALTQKEEEPGHSAPEQCKLQEPHRKEELEQCRAQSSTLVSSLEAELSEVKIQTHIVEQENLLLKDELEKMKQLHRCPDLSDFQQKLSSVLSYNEKLLKEKEALSEELNSCVEKLAKSSLLEHRIATMKQEQKSWELQSETLKSQLVASQEKVQSLEDTLQKVNLQMSLIQSDLQVTQQEKEALKQEVMSLYKQLQNAGDKNSAPETATHPSGFHTQQQRLTWDKMGHLIKEEQQLLWQEDERLQTVVRNTKAELTHSREKVRQLESNLLPPKHQKHLHPSGTVKPTEQEKLSLKRECEQFQKERSPTNRKVSQMNSLERELETIHLENEGLKKKQVKLDEQLMEMQHLRSTVMPSPSPHAWDLQLRQQQACPMVPREQFLQLQHQLLQAERINQCLQEELENRTSETNTPQGNQEQLVTVMEERMMEVEQKLKLVKRLLQEKVNQLKEQVSLPGHLYPPTSHSTFHSSFPFLYRH</sequence>
<keyword evidence="12" id="KW-1185">Reference proteome</keyword>
<keyword evidence="3" id="KW-0597">Phosphoprotein</keyword>
<dbReference type="GO" id="GO:0005874">
    <property type="term" value="C:microtubule"/>
    <property type="evidence" value="ECO:0007669"/>
    <property type="project" value="UniProtKB-KW"/>
</dbReference>
<dbReference type="Gene3D" id="1.10.238.10">
    <property type="entry name" value="EF-hand"/>
    <property type="match status" value="2"/>
</dbReference>
<evidence type="ECO:0000256" key="6">
    <source>
        <dbReference type="ARBA" id="ARBA00023054"/>
    </source>
</evidence>
<dbReference type="SUPFAM" id="SSF47473">
    <property type="entry name" value="EF-hand"/>
    <property type="match status" value="1"/>
</dbReference>
<dbReference type="GO" id="GO:0034454">
    <property type="term" value="P:microtubule anchoring at centrosome"/>
    <property type="evidence" value="ECO:0007669"/>
    <property type="project" value="TreeGrafter"/>
</dbReference>
<feature type="coiled-coil region" evidence="8">
    <location>
        <begin position="623"/>
        <end position="686"/>
    </location>
</feature>
<evidence type="ECO:0000313" key="11">
    <source>
        <dbReference type="Ensembl" id="ENSAMEP00000039702.1"/>
    </source>
</evidence>
<keyword evidence="6 8" id="KW-0175">Coiled coil</keyword>
<reference evidence="11 12" key="1">
    <citation type="journal article" date="2010" name="Nature">
        <title>The sequence and de novo assembly of the giant panda genome.</title>
        <authorList>
            <person name="Li R."/>
            <person name="Fan W."/>
            <person name="Tian G."/>
            <person name="Zhu H."/>
            <person name="He L."/>
            <person name="Cai J."/>
            <person name="Huang Q."/>
            <person name="Cai Q."/>
            <person name="Li B."/>
            <person name="Bai Y."/>
            <person name="Zhang Z."/>
            <person name="Zhang Y."/>
            <person name="Wang W."/>
            <person name="Li J."/>
            <person name="Wei F."/>
            <person name="Li H."/>
            <person name="Jian M."/>
            <person name="Li J."/>
            <person name="Zhang Z."/>
            <person name="Nielsen R."/>
            <person name="Li D."/>
            <person name="Gu W."/>
            <person name="Yang Z."/>
            <person name="Xuan Z."/>
            <person name="Ryder O.A."/>
            <person name="Leung F.C."/>
            <person name="Zhou Y."/>
            <person name="Cao J."/>
            <person name="Sun X."/>
            <person name="Fu Y."/>
            <person name="Fang X."/>
            <person name="Guo X."/>
            <person name="Wang B."/>
            <person name="Hou R."/>
            <person name="Shen F."/>
            <person name="Mu B."/>
            <person name="Ni P."/>
            <person name="Lin R."/>
            <person name="Qian W."/>
            <person name="Wang G."/>
            <person name="Yu C."/>
            <person name="Nie W."/>
            <person name="Wang J."/>
            <person name="Wu Z."/>
            <person name="Liang H."/>
            <person name="Min J."/>
            <person name="Wu Q."/>
            <person name="Cheng S."/>
            <person name="Ruan J."/>
            <person name="Wang M."/>
            <person name="Shi Z."/>
            <person name="Wen M."/>
            <person name="Liu B."/>
            <person name="Ren X."/>
            <person name="Zheng H."/>
            <person name="Dong D."/>
            <person name="Cook K."/>
            <person name="Shan G."/>
            <person name="Zhang H."/>
            <person name="Kosiol C."/>
            <person name="Xie X."/>
            <person name="Lu Z."/>
            <person name="Zheng H."/>
            <person name="Li Y."/>
            <person name="Steiner C.C."/>
            <person name="Lam T.T."/>
            <person name="Lin S."/>
            <person name="Zhang Q."/>
            <person name="Li G."/>
            <person name="Tian J."/>
            <person name="Gong T."/>
            <person name="Liu H."/>
            <person name="Zhang D."/>
            <person name="Fang L."/>
            <person name="Ye C."/>
            <person name="Zhang J."/>
            <person name="Hu W."/>
            <person name="Xu A."/>
            <person name="Ren Y."/>
            <person name="Zhang G."/>
            <person name="Bruford M.W."/>
            <person name="Li Q."/>
            <person name="Ma L."/>
            <person name="Guo Y."/>
            <person name="An N."/>
            <person name="Hu Y."/>
            <person name="Zheng Y."/>
            <person name="Shi Y."/>
            <person name="Li Z."/>
            <person name="Liu Q."/>
            <person name="Chen Y."/>
            <person name="Zhao J."/>
            <person name="Qu N."/>
            <person name="Zhao S."/>
            <person name="Tian F."/>
            <person name="Wang X."/>
            <person name="Wang H."/>
            <person name="Xu L."/>
            <person name="Liu X."/>
            <person name="Vinar T."/>
            <person name="Wang Y."/>
            <person name="Lam T.W."/>
            <person name="Yiu S.M."/>
            <person name="Liu S."/>
            <person name="Zhang H."/>
            <person name="Li D."/>
            <person name="Huang Y."/>
            <person name="Wang X."/>
            <person name="Yang G."/>
            <person name="Jiang Z."/>
            <person name="Wang J."/>
            <person name="Qin N."/>
            <person name="Li L."/>
            <person name="Li J."/>
            <person name="Bolund L."/>
            <person name="Kristiansen K."/>
            <person name="Wong G.K."/>
            <person name="Olson M."/>
            <person name="Zhang X."/>
            <person name="Li S."/>
            <person name="Yang H."/>
            <person name="Wang J."/>
            <person name="Wang J."/>
        </authorList>
    </citation>
    <scope>NUCLEOTIDE SEQUENCE [LARGE SCALE GENOMIC DNA]</scope>
</reference>
<dbReference type="PANTHER" id="PTHR18905">
    <property type="entry name" value="NINEIN"/>
    <property type="match status" value="1"/>
</dbReference>
<dbReference type="InterPro" id="IPR002048">
    <property type="entry name" value="EF_hand_dom"/>
</dbReference>
<evidence type="ECO:0000256" key="5">
    <source>
        <dbReference type="ARBA" id="ARBA00022737"/>
    </source>
</evidence>
<evidence type="ECO:0000259" key="10">
    <source>
        <dbReference type="PROSITE" id="PS50222"/>
    </source>
</evidence>
<dbReference type="FunFam" id="1.10.238.10:FF:000094">
    <property type="entry name" value="ninein isoform X7"/>
    <property type="match status" value="1"/>
</dbReference>
<comment type="subcellular location">
    <subcellularLocation>
        <location evidence="1">Cytoplasm</location>
        <location evidence="1">Cytoskeleton</location>
        <location evidence="1">Microtubule organizing center</location>
        <location evidence="1">Centrosome</location>
    </subcellularLocation>
</comment>
<proteinExistence type="predicted"/>
<name>A0A7N5KFJ8_AILME</name>
<dbReference type="GO" id="GO:0005813">
    <property type="term" value="C:centrosome"/>
    <property type="evidence" value="ECO:0007669"/>
    <property type="project" value="UniProtKB-SubCell"/>
</dbReference>
<dbReference type="GeneTree" id="ENSGT00660000095541"/>
<keyword evidence="4" id="KW-0493">Microtubule</keyword>
<organism evidence="11 12">
    <name type="scientific">Ailuropoda melanoleuca</name>
    <name type="common">Giant panda</name>
    <dbReference type="NCBI Taxonomy" id="9646"/>
    <lineage>
        <taxon>Eukaryota</taxon>
        <taxon>Metazoa</taxon>
        <taxon>Chordata</taxon>
        <taxon>Craniata</taxon>
        <taxon>Vertebrata</taxon>
        <taxon>Euteleostomi</taxon>
        <taxon>Mammalia</taxon>
        <taxon>Eutheria</taxon>
        <taxon>Laurasiatheria</taxon>
        <taxon>Carnivora</taxon>
        <taxon>Caniformia</taxon>
        <taxon>Ursidae</taxon>
        <taxon>Ailuropoda</taxon>
    </lineage>
</organism>
<protein>
    <submittedName>
        <fullName evidence="11">Ninein</fullName>
    </submittedName>
</protein>
<evidence type="ECO:0000256" key="4">
    <source>
        <dbReference type="ARBA" id="ARBA00022701"/>
    </source>
</evidence>
<dbReference type="PROSITE" id="PS50222">
    <property type="entry name" value="EF_HAND_2"/>
    <property type="match status" value="1"/>
</dbReference>
<dbReference type="Ensembl" id="ENSAMET00000027940.1">
    <property type="protein sequence ID" value="ENSAMEP00000039702.1"/>
    <property type="gene ID" value="ENSAMEG00000010002.2"/>
</dbReference>
<dbReference type="PANTHER" id="PTHR18905:SF11">
    <property type="entry name" value="NINEIN"/>
    <property type="match status" value="1"/>
</dbReference>
<dbReference type="InterPro" id="IPR011992">
    <property type="entry name" value="EF-hand-dom_pair"/>
</dbReference>
<dbReference type="GO" id="GO:0005509">
    <property type="term" value="F:calcium ion binding"/>
    <property type="evidence" value="ECO:0007669"/>
    <property type="project" value="InterPro"/>
</dbReference>
<keyword evidence="7" id="KW-0206">Cytoskeleton</keyword>
<evidence type="ECO:0000256" key="3">
    <source>
        <dbReference type="ARBA" id="ARBA00022553"/>
    </source>
</evidence>
<keyword evidence="2" id="KW-0963">Cytoplasm</keyword>
<feature type="domain" description="EF-hand" evidence="10">
    <location>
        <begin position="8"/>
        <end position="43"/>
    </location>
</feature>
<keyword evidence="5" id="KW-0677">Repeat</keyword>
<evidence type="ECO:0000256" key="1">
    <source>
        <dbReference type="ARBA" id="ARBA00004300"/>
    </source>
</evidence>
<feature type="region of interest" description="Disordered" evidence="9">
    <location>
        <begin position="1096"/>
        <end position="1117"/>
    </location>
</feature>